<keyword evidence="3" id="KW-1185">Reference proteome</keyword>
<proteinExistence type="predicted"/>
<reference evidence="2 3" key="1">
    <citation type="journal article" date="2019" name="Commun. Biol.">
        <title>The bagworm genome reveals a unique fibroin gene that provides high tensile strength.</title>
        <authorList>
            <person name="Kono N."/>
            <person name="Nakamura H."/>
            <person name="Ohtoshi R."/>
            <person name="Tomita M."/>
            <person name="Numata K."/>
            <person name="Arakawa K."/>
        </authorList>
    </citation>
    <scope>NUCLEOTIDE SEQUENCE [LARGE SCALE GENOMIC DNA]</scope>
</reference>
<name>A0A4C1TLZ2_EUMVA</name>
<accession>A0A4C1TLZ2</accession>
<dbReference type="AlphaFoldDB" id="A0A4C1TLZ2"/>
<evidence type="ECO:0000256" key="1">
    <source>
        <dbReference type="SAM" id="MobiDB-lite"/>
    </source>
</evidence>
<evidence type="ECO:0000313" key="3">
    <source>
        <dbReference type="Proteomes" id="UP000299102"/>
    </source>
</evidence>
<dbReference type="Proteomes" id="UP000299102">
    <property type="component" value="Unassembled WGS sequence"/>
</dbReference>
<evidence type="ECO:0000313" key="2">
    <source>
        <dbReference type="EMBL" id="GBP14331.1"/>
    </source>
</evidence>
<dbReference type="EMBL" id="BGZK01000063">
    <property type="protein sequence ID" value="GBP14331.1"/>
    <property type="molecule type" value="Genomic_DNA"/>
</dbReference>
<sequence>MNKVENSIPTQETGNALATALGLQVSMDDRDHLLSGGPHARLPSENAVAAAACALKSSHATRDAVTGEATATPTWTDRPGPADSRAFCPVRSLESLEPRKKKVWTRYRRPLEYISL</sequence>
<organism evidence="2 3">
    <name type="scientific">Eumeta variegata</name>
    <name type="common">Bagworm moth</name>
    <name type="synonym">Eumeta japonica</name>
    <dbReference type="NCBI Taxonomy" id="151549"/>
    <lineage>
        <taxon>Eukaryota</taxon>
        <taxon>Metazoa</taxon>
        <taxon>Ecdysozoa</taxon>
        <taxon>Arthropoda</taxon>
        <taxon>Hexapoda</taxon>
        <taxon>Insecta</taxon>
        <taxon>Pterygota</taxon>
        <taxon>Neoptera</taxon>
        <taxon>Endopterygota</taxon>
        <taxon>Lepidoptera</taxon>
        <taxon>Glossata</taxon>
        <taxon>Ditrysia</taxon>
        <taxon>Tineoidea</taxon>
        <taxon>Psychidae</taxon>
        <taxon>Oiketicinae</taxon>
        <taxon>Eumeta</taxon>
    </lineage>
</organism>
<comment type="caution">
    <text evidence="2">The sequence shown here is derived from an EMBL/GenBank/DDBJ whole genome shotgun (WGS) entry which is preliminary data.</text>
</comment>
<feature type="region of interest" description="Disordered" evidence="1">
    <location>
        <begin position="59"/>
        <end position="83"/>
    </location>
</feature>
<protein>
    <submittedName>
        <fullName evidence="2">Uncharacterized protein</fullName>
    </submittedName>
</protein>
<gene>
    <name evidence="2" type="ORF">EVAR_92331_1</name>
</gene>